<reference evidence="1 2" key="2">
    <citation type="journal article" date="2021" name="Curr. Genet.">
        <title>Genetic response to nitrogen starvation in the aggressive Eucalyptus foliar pathogen Teratosphaeria destructans.</title>
        <authorList>
            <person name="Havenga M."/>
            <person name="Wingfield B.D."/>
            <person name="Wingfield M.J."/>
            <person name="Dreyer L.L."/>
            <person name="Roets F."/>
            <person name="Aylward J."/>
        </authorList>
    </citation>
    <scope>NUCLEOTIDE SEQUENCE [LARGE SCALE GENOMIC DNA]</scope>
    <source>
        <strain evidence="1">CMW44962</strain>
    </source>
</reference>
<protein>
    <submittedName>
        <fullName evidence="1">Uncharacterized protein</fullName>
    </submittedName>
</protein>
<keyword evidence="2" id="KW-1185">Reference proteome</keyword>
<accession>A0A9W7W2C9</accession>
<dbReference type="Proteomes" id="UP001138500">
    <property type="component" value="Unassembled WGS sequence"/>
</dbReference>
<name>A0A9W7W2C9_9PEZI</name>
<organism evidence="1 2">
    <name type="scientific">Teratosphaeria destructans</name>
    <dbReference type="NCBI Taxonomy" id="418781"/>
    <lineage>
        <taxon>Eukaryota</taxon>
        <taxon>Fungi</taxon>
        <taxon>Dikarya</taxon>
        <taxon>Ascomycota</taxon>
        <taxon>Pezizomycotina</taxon>
        <taxon>Dothideomycetes</taxon>
        <taxon>Dothideomycetidae</taxon>
        <taxon>Mycosphaerellales</taxon>
        <taxon>Teratosphaeriaceae</taxon>
        <taxon>Teratosphaeria</taxon>
    </lineage>
</organism>
<reference evidence="1 2" key="1">
    <citation type="journal article" date="2018" name="IMA Fungus">
        <title>IMA Genome-F 10: Nine draft genome sequences of Claviceps purpurea s.lat., including C. arundinis, C. humidiphila, and C. cf. spartinae, pseudomolecules for the pitch canker pathogen Fusarium circinatum, draft genome of Davidsoniella eucalypti, Grosmannia galeiformis, Quambalaria eucalypti, and Teratosphaeria destructans.</title>
        <authorList>
            <person name="Wingfield B.D."/>
            <person name="Liu M."/>
            <person name="Nguyen H.D."/>
            <person name="Lane F.A."/>
            <person name="Morgan S.W."/>
            <person name="De Vos L."/>
            <person name="Wilken P.M."/>
            <person name="Duong T.A."/>
            <person name="Aylward J."/>
            <person name="Coetzee M.P."/>
            <person name="Dadej K."/>
            <person name="De Beer Z.W."/>
            <person name="Findlay W."/>
            <person name="Havenga M."/>
            <person name="Kolarik M."/>
            <person name="Menzies J.G."/>
            <person name="Naidoo K."/>
            <person name="Pochopski O."/>
            <person name="Shoukouhi P."/>
            <person name="Santana Q.C."/>
            <person name="Seifert K.A."/>
            <person name="Soal N."/>
            <person name="Steenkamp E.T."/>
            <person name="Tatham C.T."/>
            <person name="van der Nest M.A."/>
            <person name="Wingfield M.J."/>
        </authorList>
    </citation>
    <scope>NUCLEOTIDE SEQUENCE [LARGE SCALE GENOMIC DNA]</scope>
    <source>
        <strain evidence="1">CMW44962</strain>
    </source>
</reference>
<comment type="caution">
    <text evidence="1">The sequence shown here is derived from an EMBL/GenBank/DDBJ whole genome shotgun (WGS) entry which is preliminary data.</text>
</comment>
<dbReference type="AlphaFoldDB" id="A0A9W7W2C9"/>
<proteinExistence type="predicted"/>
<evidence type="ECO:0000313" key="2">
    <source>
        <dbReference type="Proteomes" id="UP001138500"/>
    </source>
</evidence>
<gene>
    <name evidence="1" type="ORF">Tdes44962_MAKER09645</name>
</gene>
<evidence type="ECO:0000313" key="1">
    <source>
        <dbReference type="EMBL" id="KAH9827738.1"/>
    </source>
</evidence>
<dbReference type="EMBL" id="RIBY02001863">
    <property type="protein sequence ID" value="KAH9827738.1"/>
    <property type="molecule type" value="Genomic_DNA"/>
</dbReference>
<sequence>MVFRSQLFLYQMNALSFWHRRKLLASVYKRPLVSDLDLHLNIHSDIHPRSNRVSTSFSDTDQYSALYSNQYDLSAAYNRDYGQAYAFGLTGCSVRAYACRSTMDTMSRCCRDRNHQWISRDLDSSRDLRLDLSADGLRYLYGHD</sequence>